<evidence type="ECO:0000256" key="2">
    <source>
        <dbReference type="ARBA" id="ARBA00011741"/>
    </source>
</evidence>
<dbReference type="UniPathway" id="UPA00539"/>
<dbReference type="NCBIfam" id="TIGR03859">
    <property type="entry name" value="PQQ_PqqD"/>
    <property type="match status" value="1"/>
</dbReference>
<dbReference type="AlphaFoldDB" id="A0A7X0SUM8"/>
<dbReference type="Gene3D" id="1.10.10.1150">
    <property type="entry name" value="Coenzyme PQQ synthesis protein D (PqqD)"/>
    <property type="match status" value="1"/>
</dbReference>
<dbReference type="GO" id="GO:0018189">
    <property type="term" value="P:pyrroloquinoline quinone biosynthetic process"/>
    <property type="evidence" value="ECO:0007669"/>
    <property type="project" value="UniProtKB-UniPathway"/>
</dbReference>
<comment type="caution">
    <text evidence="4">The sequence shown here is derived from an EMBL/GenBank/DDBJ whole genome shotgun (WGS) entry which is preliminary data.</text>
</comment>
<dbReference type="Proteomes" id="UP000564644">
    <property type="component" value="Unassembled WGS sequence"/>
</dbReference>
<evidence type="ECO:0000313" key="4">
    <source>
        <dbReference type="EMBL" id="MBB6735225.1"/>
    </source>
</evidence>
<dbReference type="InterPro" id="IPR022479">
    <property type="entry name" value="PqqD_bac"/>
</dbReference>
<sequence length="91" mass="10598">MKWELTERIRIRAPARMKFDKARQTDMLLLPERVVRLNPTAGAILWLCDGERTVARMIEDLETKYNQTNLQPDILAFLTEAIGRGWVEICP</sequence>
<proteinExistence type="predicted"/>
<dbReference type="Pfam" id="PF05402">
    <property type="entry name" value="PqqD"/>
    <property type="match status" value="1"/>
</dbReference>
<comment type="subunit">
    <text evidence="2">Monomer. Interacts with PqqE.</text>
</comment>
<evidence type="ECO:0000256" key="3">
    <source>
        <dbReference type="ARBA" id="ARBA00022905"/>
    </source>
</evidence>
<comment type="pathway">
    <text evidence="1">Cofactor biosynthesis; pyrroloquinoline quinone biosynthesis.</text>
</comment>
<keyword evidence="3" id="KW-0884">PQQ biosynthesis</keyword>
<dbReference type="RefSeq" id="WP_185132876.1">
    <property type="nucleotide sequence ID" value="NZ_JACJVO010000045.1"/>
</dbReference>
<dbReference type="EMBL" id="JACJVO010000045">
    <property type="protein sequence ID" value="MBB6735225.1"/>
    <property type="molecule type" value="Genomic_DNA"/>
</dbReference>
<evidence type="ECO:0000313" key="5">
    <source>
        <dbReference type="Proteomes" id="UP000564644"/>
    </source>
</evidence>
<name>A0A7X0SUM8_9BACL</name>
<protein>
    <submittedName>
        <fullName evidence="4">Pyrroloquinoline quinone biosynthesis peptide chaperone PqqD</fullName>
    </submittedName>
</protein>
<dbReference type="InterPro" id="IPR041881">
    <property type="entry name" value="PqqD_sf"/>
</dbReference>
<evidence type="ECO:0000256" key="1">
    <source>
        <dbReference type="ARBA" id="ARBA00004886"/>
    </source>
</evidence>
<keyword evidence="5" id="KW-1185">Reference proteome</keyword>
<gene>
    <name evidence="4" type="primary">pqqD</name>
    <name evidence="4" type="ORF">H7C18_30365</name>
</gene>
<accession>A0A7X0SUM8</accession>
<dbReference type="GO" id="GO:0048038">
    <property type="term" value="F:quinone binding"/>
    <property type="evidence" value="ECO:0007669"/>
    <property type="project" value="InterPro"/>
</dbReference>
<reference evidence="4 5" key="1">
    <citation type="submission" date="2020-08" db="EMBL/GenBank/DDBJ databases">
        <title>Cohnella phylogeny.</title>
        <authorList>
            <person name="Dunlap C."/>
        </authorList>
    </citation>
    <scope>NUCLEOTIDE SEQUENCE [LARGE SCALE GENOMIC DNA]</scope>
    <source>
        <strain evidence="4 5">CBP 2801</strain>
    </source>
</reference>
<dbReference type="InterPro" id="IPR008792">
    <property type="entry name" value="PQQD"/>
</dbReference>
<organism evidence="4 5">
    <name type="scientific">Cohnella zeiphila</name>
    <dbReference type="NCBI Taxonomy" id="2761120"/>
    <lineage>
        <taxon>Bacteria</taxon>
        <taxon>Bacillati</taxon>
        <taxon>Bacillota</taxon>
        <taxon>Bacilli</taxon>
        <taxon>Bacillales</taxon>
        <taxon>Paenibacillaceae</taxon>
        <taxon>Cohnella</taxon>
    </lineage>
</organism>